<protein>
    <submittedName>
        <fullName evidence="3">MsnO8 family LLM class oxidoreductase</fullName>
        <ecNumber evidence="3">1.-.-.-</ecNumber>
    </submittedName>
</protein>
<keyword evidence="3" id="KW-0560">Oxidoreductase</keyword>
<accession>A0ABU2DPA6</accession>
<dbReference type="RefSeq" id="WP_310547319.1">
    <property type="nucleotide sequence ID" value="NZ_JAVKGR010000001.1"/>
</dbReference>
<dbReference type="EMBL" id="JAVKGR010000001">
    <property type="protein sequence ID" value="MDR8018342.1"/>
    <property type="molecule type" value="Genomic_DNA"/>
</dbReference>
<dbReference type="PANTHER" id="PTHR30137:SF6">
    <property type="entry name" value="LUCIFERASE-LIKE MONOOXYGENASE"/>
    <property type="match status" value="1"/>
</dbReference>
<dbReference type="InterPro" id="IPR050766">
    <property type="entry name" value="Bact_Lucif_Oxidored"/>
</dbReference>
<organism evidence="3 4">
    <name type="scientific">Nesterenkonia aerolata</name>
    <dbReference type="NCBI Taxonomy" id="3074079"/>
    <lineage>
        <taxon>Bacteria</taxon>
        <taxon>Bacillati</taxon>
        <taxon>Actinomycetota</taxon>
        <taxon>Actinomycetes</taxon>
        <taxon>Micrococcales</taxon>
        <taxon>Micrococcaceae</taxon>
        <taxon>Nesterenkonia</taxon>
    </lineage>
</organism>
<dbReference type="InterPro" id="IPR019949">
    <property type="entry name" value="CmoO-like"/>
</dbReference>
<evidence type="ECO:0000259" key="2">
    <source>
        <dbReference type="Pfam" id="PF00296"/>
    </source>
</evidence>
<dbReference type="Proteomes" id="UP001251870">
    <property type="component" value="Unassembled WGS sequence"/>
</dbReference>
<evidence type="ECO:0000313" key="4">
    <source>
        <dbReference type="Proteomes" id="UP001251870"/>
    </source>
</evidence>
<dbReference type="InterPro" id="IPR011251">
    <property type="entry name" value="Luciferase-like_dom"/>
</dbReference>
<dbReference type="NCBIfam" id="TIGR03558">
    <property type="entry name" value="oxido_grp_1"/>
    <property type="match status" value="1"/>
</dbReference>
<comment type="caution">
    <text evidence="3">The sequence shown here is derived from an EMBL/GenBank/DDBJ whole genome shotgun (WGS) entry which is preliminary data.</text>
</comment>
<dbReference type="GO" id="GO:0016491">
    <property type="term" value="F:oxidoreductase activity"/>
    <property type="evidence" value="ECO:0007669"/>
    <property type="project" value="UniProtKB-KW"/>
</dbReference>
<dbReference type="InterPro" id="IPR036661">
    <property type="entry name" value="Luciferase-like_sf"/>
</dbReference>
<reference evidence="3 4" key="1">
    <citation type="submission" date="2023-09" db="EMBL/GenBank/DDBJ databases">
        <title>Description of three actinobacteria isolated from air of manufacturing shop in a pharmaceutical factory.</title>
        <authorList>
            <person name="Zhang D.-F."/>
        </authorList>
    </citation>
    <scope>NUCLEOTIDE SEQUENCE [LARGE SCALE GENOMIC DNA]</scope>
    <source>
        <strain evidence="3 4">LY-0111</strain>
    </source>
</reference>
<dbReference type="Pfam" id="PF00296">
    <property type="entry name" value="Bac_luciferase"/>
    <property type="match status" value="1"/>
</dbReference>
<feature type="domain" description="Luciferase-like" evidence="2">
    <location>
        <begin position="6"/>
        <end position="297"/>
    </location>
</feature>
<comment type="similarity">
    <text evidence="1">To bacterial alkanal monooxygenase alpha and beta chains.</text>
</comment>
<dbReference type="SUPFAM" id="SSF51679">
    <property type="entry name" value="Bacterial luciferase-like"/>
    <property type="match status" value="1"/>
</dbReference>
<keyword evidence="4" id="KW-1185">Reference proteome</keyword>
<dbReference type="Gene3D" id="3.20.20.30">
    <property type="entry name" value="Luciferase-like domain"/>
    <property type="match status" value="1"/>
</dbReference>
<sequence>MRISLLDRIRTHEGESDADALSWSIERARRAEQLGFHRYWVAEHHGVPGVVGGAPLLMLAALGAHTTRIRLGSGGVMLPNHAPLVVAEQALMLESLYPGRIDLGLGSSLGYTAPVRRALGRTDLAEGEYRQLVQQVLDHFSGAADVTARPQVSSPPPVFQLATGDGLQLAAELGLPAVVGGPLLKQPQRLREYTERFRPGPHGAAPQLILFAEVVVADSAEQARRLLLSEAWALADSRDVGEFRALRPVEDVEALLEGPVTPRKRDSITRTLDSAVSGTAEQVGEQLSRMAQAAGADEVMAWTSIWNREQLAASDRGLAEAVAALR</sequence>
<evidence type="ECO:0000313" key="3">
    <source>
        <dbReference type="EMBL" id="MDR8018342.1"/>
    </source>
</evidence>
<dbReference type="EC" id="1.-.-.-" evidence="3"/>
<dbReference type="PANTHER" id="PTHR30137">
    <property type="entry name" value="LUCIFERASE-LIKE MONOOXYGENASE"/>
    <property type="match status" value="1"/>
</dbReference>
<proteinExistence type="predicted"/>
<name>A0ABU2DPA6_9MICC</name>
<evidence type="ECO:0000256" key="1">
    <source>
        <dbReference type="ARBA" id="ARBA00007789"/>
    </source>
</evidence>
<gene>
    <name evidence="3" type="ORF">RIL96_02010</name>
</gene>